<dbReference type="InterPro" id="IPR051011">
    <property type="entry name" value="Metal_resp_trans_reg"/>
</dbReference>
<dbReference type="PANTHER" id="PTHR43132">
    <property type="entry name" value="ARSENICAL RESISTANCE OPERON REPRESSOR ARSR-RELATED"/>
    <property type="match status" value="1"/>
</dbReference>
<accession>A0ABS7JVF9</accession>
<evidence type="ECO:0000313" key="5">
    <source>
        <dbReference type="EMBL" id="MBX7501637.1"/>
    </source>
</evidence>
<organism evidence="5 6">
    <name type="scientific">Qipengyuania mesophila</name>
    <dbReference type="NCBI Taxonomy" id="2867246"/>
    <lineage>
        <taxon>Bacteria</taxon>
        <taxon>Pseudomonadati</taxon>
        <taxon>Pseudomonadota</taxon>
        <taxon>Alphaproteobacteria</taxon>
        <taxon>Sphingomonadales</taxon>
        <taxon>Erythrobacteraceae</taxon>
        <taxon>Qipengyuania</taxon>
    </lineage>
</organism>
<protein>
    <submittedName>
        <fullName evidence="5">Metalloregulator ArsR/SmtB family transcription factor</fullName>
    </submittedName>
</protein>
<dbReference type="InterPro" id="IPR011991">
    <property type="entry name" value="ArsR-like_HTH"/>
</dbReference>
<keyword evidence="2" id="KW-0238">DNA-binding</keyword>
<dbReference type="RefSeq" id="WP_221602706.1">
    <property type="nucleotide sequence ID" value="NZ_JAIGNU010000001.1"/>
</dbReference>
<proteinExistence type="predicted"/>
<dbReference type="SMART" id="SM00418">
    <property type="entry name" value="HTH_ARSR"/>
    <property type="match status" value="1"/>
</dbReference>
<feature type="domain" description="HTH arsR-type" evidence="4">
    <location>
        <begin position="1"/>
        <end position="95"/>
    </location>
</feature>
<keyword evidence="3" id="KW-0804">Transcription</keyword>
<keyword evidence="1" id="KW-0805">Transcription regulation</keyword>
<keyword evidence="6" id="KW-1185">Reference proteome</keyword>
<dbReference type="SUPFAM" id="SSF46785">
    <property type="entry name" value="Winged helix' DNA-binding domain"/>
    <property type="match status" value="1"/>
</dbReference>
<dbReference type="PROSITE" id="PS50987">
    <property type="entry name" value="HTH_ARSR_2"/>
    <property type="match status" value="1"/>
</dbReference>
<dbReference type="NCBIfam" id="NF033788">
    <property type="entry name" value="HTH_metalloreg"/>
    <property type="match status" value="1"/>
</dbReference>
<gene>
    <name evidence="5" type="ORF">K3181_09300</name>
</gene>
<dbReference type="InterPro" id="IPR036388">
    <property type="entry name" value="WH-like_DNA-bd_sf"/>
</dbReference>
<evidence type="ECO:0000259" key="4">
    <source>
        <dbReference type="PROSITE" id="PS50987"/>
    </source>
</evidence>
<dbReference type="CDD" id="cd00090">
    <property type="entry name" value="HTH_ARSR"/>
    <property type="match status" value="1"/>
</dbReference>
<dbReference type="EMBL" id="JAIGNU010000001">
    <property type="protein sequence ID" value="MBX7501637.1"/>
    <property type="molecule type" value="Genomic_DNA"/>
</dbReference>
<dbReference type="InterPro" id="IPR001845">
    <property type="entry name" value="HTH_ArsR_DNA-bd_dom"/>
</dbReference>
<reference evidence="5 6" key="1">
    <citation type="submission" date="2021-08" db="EMBL/GenBank/DDBJ databases">
        <title>Comparative Genomics Analysis of the Genus Qipengyuania Reveals Extensive Genetic Diversity and Metabolic Versatility, Including the Description of Fifteen Novel Species.</title>
        <authorList>
            <person name="Liu Y."/>
        </authorList>
    </citation>
    <scope>NUCLEOTIDE SEQUENCE [LARGE SCALE GENOMIC DNA]</scope>
    <source>
        <strain evidence="5 6">YG27</strain>
    </source>
</reference>
<dbReference type="Pfam" id="PF12840">
    <property type="entry name" value="HTH_20"/>
    <property type="match status" value="1"/>
</dbReference>
<evidence type="ECO:0000313" key="6">
    <source>
        <dbReference type="Proteomes" id="UP000782554"/>
    </source>
</evidence>
<evidence type="ECO:0000256" key="3">
    <source>
        <dbReference type="ARBA" id="ARBA00023163"/>
    </source>
</evidence>
<comment type="caution">
    <text evidence="5">The sequence shown here is derived from an EMBL/GenBank/DDBJ whole genome shotgun (WGS) entry which is preliminary data.</text>
</comment>
<sequence length="107" mass="11590">MTDEEALASFAALAQEHRLAAFRRMVRAGEDGVSAGTIAEELGLPPSSLSFHLKELGGAGLVKQERQHRTILYRADFTAVDDLVGYLLANCCEDACDPSPQDKETPK</sequence>
<dbReference type="InterPro" id="IPR036390">
    <property type="entry name" value="WH_DNA-bd_sf"/>
</dbReference>
<name>A0ABS7JVF9_9SPHN</name>
<dbReference type="Proteomes" id="UP000782554">
    <property type="component" value="Unassembled WGS sequence"/>
</dbReference>
<evidence type="ECO:0000256" key="2">
    <source>
        <dbReference type="ARBA" id="ARBA00023125"/>
    </source>
</evidence>
<evidence type="ECO:0000256" key="1">
    <source>
        <dbReference type="ARBA" id="ARBA00023015"/>
    </source>
</evidence>
<dbReference type="Gene3D" id="1.10.10.10">
    <property type="entry name" value="Winged helix-like DNA-binding domain superfamily/Winged helix DNA-binding domain"/>
    <property type="match status" value="1"/>
</dbReference>
<dbReference type="PANTHER" id="PTHR43132:SF2">
    <property type="entry name" value="ARSENICAL RESISTANCE OPERON REPRESSOR ARSR-RELATED"/>
    <property type="match status" value="1"/>
</dbReference>